<gene>
    <name evidence="8" type="ORF">GGX14DRAFT_119507</name>
</gene>
<evidence type="ECO:0000313" key="9">
    <source>
        <dbReference type="Proteomes" id="UP001219525"/>
    </source>
</evidence>
<feature type="compositionally biased region" description="Polar residues" evidence="6">
    <location>
        <begin position="183"/>
        <end position="197"/>
    </location>
</feature>
<dbReference type="PROSITE" id="PS51471">
    <property type="entry name" value="FE2OG_OXY"/>
    <property type="match status" value="1"/>
</dbReference>
<feature type="region of interest" description="Disordered" evidence="6">
    <location>
        <begin position="183"/>
        <end position="203"/>
    </location>
</feature>
<evidence type="ECO:0000313" key="8">
    <source>
        <dbReference type="EMBL" id="KAJ7207204.1"/>
    </source>
</evidence>
<dbReference type="GO" id="GO:0005783">
    <property type="term" value="C:endoplasmic reticulum"/>
    <property type="evidence" value="ECO:0007669"/>
    <property type="project" value="TreeGrafter"/>
</dbReference>
<keyword evidence="3" id="KW-0223">Dioxygenase</keyword>
<proteinExistence type="predicted"/>
<evidence type="ECO:0000256" key="4">
    <source>
        <dbReference type="ARBA" id="ARBA00023002"/>
    </source>
</evidence>
<dbReference type="Gene3D" id="2.60.120.620">
    <property type="entry name" value="q2cbj1_9rhob like domain"/>
    <property type="match status" value="1"/>
</dbReference>
<dbReference type="PANTHER" id="PTHR10869">
    <property type="entry name" value="PROLYL 4-HYDROXYLASE ALPHA SUBUNIT"/>
    <property type="match status" value="1"/>
</dbReference>
<accession>A0AAD6VAE0</accession>
<sequence length="266" mass="29978">MFAKLLGRVLPQAIYSDAKCGPPRFVPPGRVDFEAVGLSVYNGCYAVVFDGLFSEAELSSFLAEAEASSPWDVAKINAGTHAITDTTYRNGERIIYDSFELSQKIFERIRPHLRDIEEIERTTHVNGVKAVQTWRMVRLNERLRFLRYHKGGFFRAHVDGRYDDPETKQRTFYTLQFYLPSDASGSKESFQSPQGGSTRFRGRDPQMAYADVESIPGRVLVFQHADLLHAGEEVTGGVKCTVRSDILYERVGEPVLVGPARTYQVA</sequence>
<comment type="caution">
    <text evidence="8">The sequence shown here is derived from an EMBL/GenBank/DDBJ whole genome shotgun (WGS) entry which is preliminary data.</text>
</comment>
<dbReference type="GO" id="GO:0031418">
    <property type="term" value="F:L-ascorbic acid binding"/>
    <property type="evidence" value="ECO:0007669"/>
    <property type="project" value="InterPro"/>
</dbReference>
<reference evidence="8" key="1">
    <citation type="submission" date="2023-03" db="EMBL/GenBank/DDBJ databases">
        <title>Massive genome expansion in bonnet fungi (Mycena s.s.) driven by repeated elements and novel gene families across ecological guilds.</title>
        <authorList>
            <consortium name="Lawrence Berkeley National Laboratory"/>
            <person name="Harder C.B."/>
            <person name="Miyauchi S."/>
            <person name="Viragh M."/>
            <person name="Kuo A."/>
            <person name="Thoen E."/>
            <person name="Andreopoulos B."/>
            <person name="Lu D."/>
            <person name="Skrede I."/>
            <person name="Drula E."/>
            <person name="Henrissat B."/>
            <person name="Morin E."/>
            <person name="Kohler A."/>
            <person name="Barry K."/>
            <person name="LaButti K."/>
            <person name="Morin E."/>
            <person name="Salamov A."/>
            <person name="Lipzen A."/>
            <person name="Mereny Z."/>
            <person name="Hegedus B."/>
            <person name="Baldrian P."/>
            <person name="Stursova M."/>
            <person name="Weitz H."/>
            <person name="Taylor A."/>
            <person name="Grigoriev I.V."/>
            <person name="Nagy L.G."/>
            <person name="Martin F."/>
            <person name="Kauserud H."/>
        </authorList>
    </citation>
    <scope>NUCLEOTIDE SEQUENCE</scope>
    <source>
        <strain evidence="8">9144</strain>
    </source>
</reference>
<dbReference type="Pfam" id="PF13640">
    <property type="entry name" value="2OG-FeII_Oxy_3"/>
    <property type="match status" value="1"/>
</dbReference>
<dbReference type="InterPro" id="IPR006620">
    <property type="entry name" value="Pro_4_hyd_alph"/>
</dbReference>
<dbReference type="GO" id="GO:0005506">
    <property type="term" value="F:iron ion binding"/>
    <property type="evidence" value="ECO:0007669"/>
    <property type="project" value="InterPro"/>
</dbReference>
<evidence type="ECO:0000256" key="2">
    <source>
        <dbReference type="ARBA" id="ARBA00022723"/>
    </source>
</evidence>
<evidence type="ECO:0000256" key="6">
    <source>
        <dbReference type="SAM" id="MobiDB-lite"/>
    </source>
</evidence>
<organism evidence="8 9">
    <name type="scientific">Mycena pura</name>
    <dbReference type="NCBI Taxonomy" id="153505"/>
    <lineage>
        <taxon>Eukaryota</taxon>
        <taxon>Fungi</taxon>
        <taxon>Dikarya</taxon>
        <taxon>Basidiomycota</taxon>
        <taxon>Agaricomycotina</taxon>
        <taxon>Agaricomycetes</taxon>
        <taxon>Agaricomycetidae</taxon>
        <taxon>Agaricales</taxon>
        <taxon>Marasmiineae</taxon>
        <taxon>Mycenaceae</taxon>
        <taxon>Mycena</taxon>
    </lineage>
</organism>
<dbReference type="InterPro" id="IPR005123">
    <property type="entry name" value="Oxoglu/Fe-dep_dioxygenase_dom"/>
</dbReference>
<dbReference type="SMART" id="SM00702">
    <property type="entry name" value="P4Hc"/>
    <property type="match status" value="1"/>
</dbReference>
<keyword evidence="2" id="KW-0479">Metal-binding</keyword>
<dbReference type="AlphaFoldDB" id="A0AAD6VAE0"/>
<evidence type="ECO:0000256" key="1">
    <source>
        <dbReference type="ARBA" id="ARBA00001961"/>
    </source>
</evidence>
<evidence type="ECO:0000256" key="5">
    <source>
        <dbReference type="ARBA" id="ARBA00023004"/>
    </source>
</evidence>
<name>A0AAD6VAE0_9AGAR</name>
<evidence type="ECO:0000256" key="3">
    <source>
        <dbReference type="ARBA" id="ARBA00022964"/>
    </source>
</evidence>
<evidence type="ECO:0000259" key="7">
    <source>
        <dbReference type="PROSITE" id="PS51471"/>
    </source>
</evidence>
<keyword evidence="4" id="KW-0560">Oxidoreductase</keyword>
<protein>
    <recommendedName>
        <fullName evidence="7">Fe2OG dioxygenase domain-containing protein</fullName>
    </recommendedName>
</protein>
<dbReference type="InterPro" id="IPR044862">
    <property type="entry name" value="Pro_4_hyd_alph_FE2OG_OXY"/>
</dbReference>
<keyword evidence="9" id="KW-1185">Reference proteome</keyword>
<dbReference type="EMBL" id="JARJCW010000037">
    <property type="protein sequence ID" value="KAJ7207204.1"/>
    <property type="molecule type" value="Genomic_DNA"/>
</dbReference>
<dbReference type="GO" id="GO:0004656">
    <property type="term" value="F:procollagen-proline 4-dioxygenase activity"/>
    <property type="evidence" value="ECO:0007669"/>
    <property type="project" value="TreeGrafter"/>
</dbReference>
<keyword evidence="5" id="KW-0408">Iron</keyword>
<dbReference type="Proteomes" id="UP001219525">
    <property type="component" value="Unassembled WGS sequence"/>
</dbReference>
<comment type="cofactor">
    <cofactor evidence="1">
        <name>L-ascorbate</name>
        <dbReference type="ChEBI" id="CHEBI:38290"/>
    </cofactor>
</comment>
<dbReference type="PANTHER" id="PTHR10869:SF241">
    <property type="entry name" value="FE2OG DIOXYGENASE DOMAIN-CONTAINING PROTEIN"/>
    <property type="match status" value="1"/>
</dbReference>
<dbReference type="InterPro" id="IPR045054">
    <property type="entry name" value="P4HA-like"/>
</dbReference>
<feature type="domain" description="Fe2OG dioxygenase" evidence="7">
    <location>
        <begin position="138"/>
        <end position="248"/>
    </location>
</feature>